<dbReference type="SMART" id="SM00257">
    <property type="entry name" value="LysM"/>
    <property type="match status" value="1"/>
</dbReference>
<evidence type="ECO:0000313" key="4">
    <source>
        <dbReference type="Proteomes" id="UP001515683"/>
    </source>
</evidence>
<dbReference type="InterPro" id="IPR018392">
    <property type="entry name" value="LysM"/>
</dbReference>
<dbReference type="Pfam" id="PF01476">
    <property type="entry name" value="LysM"/>
    <property type="match status" value="1"/>
</dbReference>
<name>A0ABX0RF67_9GAMM</name>
<dbReference type="SUPFAM" id="SSF54106">
    <property type="entry name" value="LysM domain"/>
    <property type="match status" value="1"/>
</dbReference>
<gene>
    <name evidence="3" type="primary">lysM</name>
    <name evidence="3" type="ORF">F3J40_20745</name>
</gene>
<evidence type="ECO:0000259" key="2">
    <source>
        <dbReference type="PROSITE" id="PS51782"/>
    </source>
</evidence>
<proteinExistence type="predicted"/>
<dbReference type="Proteomes" id="UP001515683">
    <property type="component" value="Unassembled WGS sequence"/>
</dbReference>
<protein>
    <submittedName>
        <fullName evidence="3">Peptidoglycan-binding protein LysM</fullName>
    </submittedName>
</protein>
<reference evidence="3 4" key="1">
    <citation type="journal article" date="2019" name="bioRxiv">
        <title>Bacteria contribute to plant secondary compound degradation in a generalist herbivore system.</title>
        <authorList>
            <person name="Francoeur C.B."/>
            <person name="Khadempour L."/>
            <person name="Moreira-Soto R.D."/>
            <person name="Gotting K."/>
            <person name="Book A.J."/>
            <person name="Pinto-Tomas A.A."/>
            <person name="Keefover-Ring K."/>
            <person name="Currie C.R."/>
        </authorList>
    </citation>
    <scope>NUCLEOTIDE SEQUENCE [LARGE SCALE GENOMIC DNA]</scope>
    <source>
        <strain evidence="3">Acro-835</strain>
    </source>
</reference>
<dbReference type="PANTHER" id="PTHR34700">
    <property type="entry name" value="POTASSIUM BINDING PROTEIN KBP"/>
    <property type="match status" value="1"/>
</dbReference>
<dbReference type="PANTHER" id="PTHR34700:SF8">
    <property type="entry name" value="POTASSIUM BINDING PROTEIN KBP"/>
    <property type="match status" value="1"/>
</dbReference>
<dbReference type="InterPro" id="IPR036779">
    <property type="entry name" value="LysM_dom_sf"/>
</dbReference>
<dbReference type="InterPro" id="IPR052196">
    <property type="entry name" value="Bact_Kbp"/>
</dbReference>
<evidence type="ECO:0000313" key="3">
    <source>
        <dbReference type="EMBL" id="NIF24005.1"/>
    </source>
</evidence>
<feature type="domain" description="BON" evidence="1">
    <location>
        <begin position="22"/>
        <end position="91"/>
    </location>
</feature>
<feature type="domain" description="LysM" evidence="2">
    <location>
        <begin position="99"/>
        <end position="148"/>
    </location>
</feature>
<dbReference type="EMBL" id="VWXF01000011">
    <property type="protein sequence ID" value="NIF24005.1"/>
    <property type="molecule type" value="Genomic_DNA"/>
</dbReference>
<dbReference type="PROSITE" id="PS50914">
    <property type="entry name" value="BON"/>
    <property type="match status" value="1"/>
</dbReference>
<dbReference type="Gene3D" id="3.30.1340.30">
    <property type="match status" value="1"/>
</dbReference>
<dbReference type="Pfam" id="PF04972">
    <property type="entry name" value="BON"/>
    <property type="match status" value="1"/>
</dbReference>
<keyword evidence="4" id="KW-1185">Reference proteome</keyword>
<dbReference type="InterPro" id="IPR007055">
    <property type="entry name" value="BON_dom"/>
</dbReference>
<sequence>MGLLDFVKQAGEKVWDAVSGHDDSDKSGKLKEHIRSLGLPGAESVEASVADDGTVTLKGNVSSQEVKEKILVAAGNVEGVSKVDDQLKVSAEESKHESTYYTVKSGDTLSAISHAVYGTGNKYQSIFDANKPMLKSPDKIYPGQVLIIPKSD</sequence>
<comment type="caution">
    <text evidence="3">The sequence shown here is derived from an EMBL/GenBank/DDBJ whole genome shotgun (WGS) entry which is preliminary data.</text>
</comment>
<organism evidence="3 4">
    <name type="scientific">Candidatus Pantoea multigeneris</name>
    <dbReference type="NCBI Taxonomy" id="2608357"/>
    <lineage>
        <taxon>Bacteria</taxon>
        <taxon>Pseudomonadati</taxon>
        <taxon>Pseudomonadota</taxon>
        <taxon>Gammaproteobacteria</taxon>
        <taxon>Enterobacterales</taxon>
        <taxon>Erwiniaceae</taxon>
        <taxon>Pantoea</taxon>
    </lineage>
</organism>
<dbReference type="RefSeq" id="WP_167017824.1">
    <property type="nucleotide sequence ID" value="NZ_VWXF01000011.1"/>
</dbReference>
<dbReference type="Gene3D" id="3.10.350.10">
    <property type="entry name" value="LysM domain"/>
    <property type="match status" value="1"/>
</dbReference>
<dbReference type="NCBIfam" id="NF008399">
    <property type="entry name" value="PRK11198.1"/>
    <property type="match status" value="1"/>
</dbReference>
<dbReference type="CDD" id="cd00118">
    <property type="entry name" value="LysM"/>
    <property type="match status" value="1"/>
</dbReference>
<dbReference type="PROSITE" id="PS51782">
    <property type="entry name" value="LYSM"/>
    <property type="match status" value="1"/>
</dbReference>
<accession>A0ABX0RF67</accession>
<evidence type="ECO:0000259" key="1">
    <source>
        <dbReference type="PROSITE" id="PS50914"/>
    </source>
</evidence>